<evidence type="ECO:0000313" key="4">
    <source>
        <dbReference type="Proteomes" id="UP000672032"/>
    </source>
</evidence>
<feature type="region of interest" description="Disordered" evidence="2">
    <location>
        <begin position="479"/>
        <end position="510"/>
    </location>
</feature>
<feature type="compositionally biased region" description="Polar residues" evidence="2">
    <location>
        <begin position="16"/>
        <end position="40"/>
    </location>
</feature>
<feature type="region of interest" description="Disordered" evidence="2">
    <location>
        <begin position="1"/>
        <end position="57"/>
    </location>
</feature>
<feature type="coiled-coil region" evidence="1">
    <location>
        <begin position="80"/>
        <end position="114"/>
    </location>
</feature>
<accession>A0A8A3PKC5</accession>
<feature type="compositionally biased region" description="Basic and acidic residues" evidence="2">
    <location>
        <begin position="315"/>
        <end position="334"/>
    </location>
</feature>
<dbReference type="PANTHER" id="PTHR42041:SF1">
    <property type="entry name" value="DNA ENDONUCLEASE ACTIVATOR CTP1 C-TERMINAL DOMAIN-CONTAINING PROTEIN"/>
    <property type="match status" value="1"/>
</dbReference>
<dbReference type="EMBL" id="CP063409">
    <property type="protein sequence ID" value="QSZ35463.1"/>
    <property type="molecule type" value="Genomic_DNA"/>
</dbReference>
<feature type="region of interest" description="Disordered" evidence="2">
    <location>
        <begin position="315"/>
        <end position="400"/>
    </location>
</feature>
<evidence type="ECO:0000256" key="2">
    <source>
        <dbReference type="SAM" id="MobiDB-lite"/>
    </source>
</evidence>
<reference evidence="3" key="1">
    <citation type="submission" date="2020-10" db="EMBL/GenBank/DDBJ databases">
        <title>Genome Sequence of Monilinia vaccinii-corymbosi Sheds Light on Mummy Berry Disease Infection of Blueberry and Mating Type.</title>
        <authorList>
            <person name="Yow A.G."/>
            <person name="Zhang Y."/>
            <person name="Bansal K."/>
            <person name="Eacker S.M."/>
            <person name="Sullivan S."/>
            <person name="Liachko I."/>
            <person name="Cubeta M.A."/>
            <person name="Rollins J.A."/>
            <person name="Ashrafi H."/>
        </authorList>
    </citation>
    <scope>NUCLEOTIDE SEQUENCE</scope>
    <source>
        <strain evidence="3">RL-1</strain>
    </source>
</reference>
<protein>
    <submittedName>
        <fullName evidence="3">Uncharacterized protein</fullName>
    </submittedName>
</protein>
<feature type="coiled-coil region" evidence="1">
    <location>
        <begin position="196"/>
        <end position="230"/>
    </location>
</feature>
<feature type="region of interest" description="Disordered" evidence="2">
    <location>
        <begin position="417"/>
        <end position="467"/>
    </location>
</feature>
<dbReference type="Proteomes" id="UP000672032">
    <property type="component" value="Chromosome 5"/>
</dbReference>
<keyword evidence="1" id="KW-0175">Coiled coil</keyword>
<evidence type="ECO:0000313" key="3">
    <source>
        <dbReference type="EMBL" id="QSZ35463.1"/>
    </source>
</evidence>
<feature type="compositionally biased region" description="Polar residues" evidence="2">
    <location>
        <begin position="417"/>
        <end position="428"/>
    </location>
</feature>
<feature type="compositionally biased region" description="Basic and acidic residues" evidence="2">
    <location>
        <begin position="355"/>
        <end position="365"/>
    </location>
</feature>
<dbReference type="OrthoDB" id="4495335at2759"/>
<dbReference type="PANTHER" id="PTHR42041">
    <property type="entry name" value="DNA ENDONUCLEASE ACTIVATOR CTP1 C-TERMINAL DOMAIN-CONTAINING PROTEIN"/>
    <property type="match status" value="1"/>
</dbReference>
<keyword evidence="4" id="KW-1185">Reference proteome</keyword>
<feature type="compositionally biased region" description="Basic and acidic residues" evidence="2">
    <location>
        <begin position="251"/>
        <end position="268"/>
    </location>
</feature>
<gene>
    <name evidence="3" type="ORF">DSL72_008333</name>
</gene>
<sequence>MNSPTKLTENCPPGTPLNQVSPERVNQQKQWDLPQSPTGEKSSKPSKHSRDSSVNDKIAQFNSLAYQGKQLERKSNDAALKRAVVGREEAESEMRRYRDEARILRRQVEEGKERERKVGERLESVMENYGRAKETHSHTQALWEKEIRRARKEGFKSQSVIVKIQEELKASRDTLRMVQGGLEQEKVRSVKREQEAFAAKSELAGVKEELARLQEKIKLVEQERDAFKTIAKREEIARIAAEGRIPLPQSTKDEFSSPRKDRKSRDHIPVLSHGTGQEELDDLRLKLEWEIQRANRALDQVEFLEMESTLHVCEPKSNKRKSIDTQENRDDSTRQAKAPRTSTVFIPSEGIFKSVPEESSSKLEENPSSENNMDFEQSSQDKSHQQRQVTPSHDSPSIAQISDHNTSILSIFDEATSPKTSNSLQSPMNLPEDDDTNSEKLNDSTSTTIHHPQSENHHHHHHHEQIFHTISTTTRIPLADHSEDQPNGTTPKTPTSLTLPNNTNDPALGPTMSREQALAMIRERRGRARSLANGTMTPRKQMVEGGNRRDISAPAGATPARGRSQIRF</sequence>
<proteinExistence type="predicted"/>
<name>A0A8A3PKC5_9HELO</name>
<feature type="region of interest" description="Disordered" evidence="2">
    <location>
        <begin position="241"/>
        <end position="278"/>
    </location>
</feature>
<dbReference type="AlphaFoldDB" id="A0A8A3PKC5"/>
<feature type="region of interest" description="Disordered" evidence="2">
    <location>
        <begin position="537"/>
        <end position="568"/>
    </location>
</feature>
<evidence type="ECO:0000256" key="1">
    <source>
        <dbReference type="SAM" id="Coils"/>
    </source>
</evidence>
<organism evidence="3 4">
    <name type="scientific">Monilinia vaccinii-corymbosi</name>
    <dbReference type="NCBI Taxonomy" id="61207"/>
    <lineage>
        <taxon>Eukaryota</taxon>
        <taxon>Fungi</taxon>
        <taxon>Dikarya</taxon>
        <taxon>Ascomycota</taxon>
        <taxon>Pezizomycotina</taxon>
        <taxon>Leotiomycetes</taxon>
        <taxon>Helotiales</taxon>
        <taxon>Sclerotiniaceae</taxon>
        <taxon>Monilinia</taxon>
    </lineage>
</organism>
<feature type="compositionally biased region" description="Polar residues" evidence="2">
    <location>
        <begin position="366"/>
        <end position="378"/>
    </location>
</feature>
<feature type="compositionally biased region" description="Polar residues" evidence="2">
    <location>
        <begin position="385"/>
        <end position="400"/>
    </location>
</feature>
<feature type="compositionally biased region" description="Low complexity" evidence="2">
    <location>
        <begin position="487"/>
        <end position="506"/>
    </location>
</feature>